<dbReference type="PANTHER" id="PTHR11113">
    <property type="entry name" value="N-ACETYLGLUCOSAMINE-6-PHOSPHATE DEACETYLASE"/>
    <property type="match status" value="1"/>
</dbReference>
<dbReference type="Pfam" id="PF01979">
    <property type="entry name" value="Amidohydro_1"/>
    <property type="match status" value="1"/>
</dbReference>
<evidence type="ECO:0000259" key="2">
    <source>
        <dbReference type="Pfam" id="PF01979"/>
    </source>
</evidence>
<gene>
    <name evidence="3" type="ORF">B0A54_00184</name>
</gene>
<evidence type="ECO:0000256" key="1">
    <source>
        <dbReference type="ARBA" id="ARBA00022801"/>
    </source>
</evidence>
<dbReference type="SUPFAM" id="SSF51556">
    <property type="entry name" value="Metallo-dependent hydrolases"/>
    <property type="match status" value="1"/>
</dbReference>
<dbReference type="InterPro" id="IPR006680">
    <property type="entry name" value="Amidohydro-rel"/>
</dbReference>
<sequence>MPGWTCTATSLFCFAGVPLFGHKYGLNSTMPALISPSRPRTGITRLTGGLLVKNHQLIPADLWISSVTGKILHSQQVFYEHHAIPDETIDLQGKILCPGFIDVQFNGAFGFDFSTIPTDAEGGMATYEKGLRGLNRRLVRTGVTSYLPTLPSQRPEVYHQTLKHLGPSGGKRDAWEGSESLGAHCEGPFISPTKNGIHSLQVLQEAPNGFLDMEACYGAENLAPSKDEAGRRSTPVTMITAAPEVPGISSCIPSVTERGLRFAIGHTEATYEEASTAIAAGASMITHLFNAMRSLHHRHPGVFGVLGKAEGKERPYYGVISDGIHLHPTTVKIAWAAHPDGFILVTDAMKTVGLPDGVYDWTNGDRWVKKGAQLTREGSETIAGGSARLVECVSNFWTWSHASIPEVVRAVTETPAEMLGLKGVKGCLEAGADADLLVLDVREEADGRREVKVERVWKFGVLVHDARDETVEV</sequence>
<dbReference type="PANTHER" id="PTHR11113:SF14">
    <property type="entry name" value="N-ACETYLGLUCOSAMINE-6-PHOSPHATE DEACETYLASE"/>
    <property type="match status" value="1"/>
</dbReference>
<evidence type="ECO:0000313" key="4">
    <source>
        <dbReference type="Proteomes" id="UP000310066"/>
    </source>
</evidence>
<accession>A0A4U0VJS6</accession>
<dbReference type="AlphaFoldDB" id="A0A4U0VJS6"/>
<feature type="domain" description="Amidohydrolase-related" evidence="2">
    <location>
        <begin position="95"/>
        <end position="441"/>
    </location>
</feature>
<dbReference type="Gene3D" id="3.20.20.140">
    <property type="entry name" value="Metal-dependent hydrolases"/>
    <property type="match status" value="1"/>
</dbReference>
<dbReference type="FunFam" id="3.20.20.140:FF:000065">
    <property type="entry name" value="N-acetylglucosamine-6-phosphate deacetylase"/>
    <property type="match status" value="1"/>
</dbReference>
<comment type="caution">
    <text evidence="3">The sequence shown here is derived from an EMBL/GenBank/DDBJ whole genome shotgun (WGS) entry which is preliminary data.</text>
</comment>
<dbReference type="STRING" id="329885.A0A4U0VJS6"/>
<dbReference type="SUPFAM" id="SSF51338">
    <property type="entry name" value="Composite domain of metallo-dependent hydrolases"/>
    <property type="match status" value="1"/>
</dbReference>
<dbReference type="InterPro" id="IPR011059">
    <property type="entry name" value="Metal-dep_hydrolase_composite"/>
</dbReference>
<dbReference type="Proteomes" id="UP000310066">
    <property type="component" value="Unassembled WGS sequence"/>
</dbReference>
<evidence type="ECO:0000313" key="3">
    <source>
        <dbReference type="EMBL" id="TKA49517.1"/>
    </source>
</evidence>
<dbReference type="EMBL" id="NAJP01000001">
    <property type="protein sequence ID" value="TKA49517.1"/>
    <property type="molecule type" value="Genomic_DNA"/>
</dbReference>
<dbReference type="GO" id="GO:0006046">
    <property type="term" value="P:N-acetylglucosamine catabolic process"/>
    <property type="evidence" value="ECO:0007669"/>
    <property type="project" value="TreeGrafter"/>
</dbReference>
<reference evidence="3 4" key="1">
    <citation type="submission" date="2017-03" db="EMBL/GenBank/DDBJ databases">
        <title>Genomes of endolithic fungi from Antarctica.</title>
        <authorList>
            <person name="Coleine C."/>
            <person name="Masonjones S."/>
            <person name="Stajich J.E."/>
        </authorList>
    </citation>
    <scope>NUCLEOTIDE SEQUENCE [LARGE SCALE GENOMIC DNA]</scope>
    <source>
        <strain evidence="3 4">CCFEE 5311</strain>
    </source>
</reference>
<proteinExistence type="predicted"/>
<organism evidence="3 4">
    <name type="scientific">Friedmanniomyces endolithicus</name>
    <dbReference type="NCBI Taxonomy" id="329885"/>
    <lineage>
        <taxon>Eukaryota</taxon>
        <taxon>Fungi</taxon>
        <taxon>Dikarya</taxon>
        <taxon>Ascomycota</taxon>
        <taxon>Pezizomycotina</taxon>
        <taxon>Dothideomycetes</taxon>
        <taxon>Dothideomycetidae</taxon>
        <taxon>Mycosphaerellales</taxon>
        <taxon>Teratosphaeriaceae</taxon>
        <taxon>Friedmanniomyces</taxon>
    </lineage>
</organism>
<keyword evidence="1" id="KW-0378">Hydrolase</keyword>
<dbReference type="OrthoDB" id="10264777at2759"/>
<name>A0A4U0VJS6_9PEZI</name>
<dbReference type="GO" id="GO:0008448">
    <property type="term" value="F:N-acetylglucosamine-6-phosphate deacetylase activity"/>
    <property type="evidence" value="ECO:0007669"/>
    <property type="project" value="TreeGrafter"/>
</dbReference>
<dbReference type="InterPro" id="IPR032466">
    <property type="entry name" value="Metal_Hydrolase"/>
</dbReference>
<protein>
    <recommendedName>
        <fullName evidence="2">Amidohydrolase-related domain-containing protein</fullName>
    </recommendedName>
</protein>